<protein>
    <recommendedName>
        <fullName evidence="1">Putative DnaT-like domain-containing protein</fullName>
    </recommendedName>
</protein>
<proteinExistence type="predicted"/>
<feature type="domain" description="Putative DnaT-like" evidence="1">
    <location>
        <begin position="6"/>
        <end position="160"/>
    </location>
</feature>
<reference evidence="2 3" key="1">
    <citation type="submission" date="2019-03" db="EMBL/GenBank/DDBJ databases">
        <title>Genomic analyses of the natural microbiome of Caenorhabditis elegans.</title>
        <authorList>
            <person name="Samuel B."/>
        </authorList>
    </citation>
    <scope>NUCLEOTIDE SEQUENCE [LARGE SCALE GENOMIC DNA]</scope>
    <source>
        <strain evidence="2 3">JUb102</strain>
    </source>
</reference>
<accession>A0A4R3NT15</accession>
<evidence type="ECO:0000313" key="3">
    <source>
        <dbReference type="Proteomes" id="UP000295055"/>
    </source>
</evidence>
<evidence type="ECO:0000313" key="2">
    <source>
        <dbReference type="EMBL" id="TCT38673.1"/>
    </source>
</evidence>
<name>A0A4R3NT15_9GAMM</name>
<organism evidence="2 3">
    <name type="scientific">Providencia alcalifaciens</name>
    <dbReference type="NCBI Taxonomy" id="126385"/>
    <lineage>
        <taxon>Bacteria</taxon>
        <taxon>Pseudomonadati</taxon>
        <taxon>Pseudomonadota</taxon>
        <taxon>Gammaproteobacteria</taxon>
        <taxon>Enterobacterales</taxon>
        <taxon>Morganellaceae</taxon>
        <taxon>Providencia</taxon>
    </lineage>
</organism>
<dbReference type="AlphaFoldDB" id="A0A4R3NT15"/>
<gene>
    <name evidence="2" type="ORF">EC835_101695</name>
</gene>
<dbReference type="InterPro" id="IPR046787">
    <property type="entry name" value="DnaT_2"/>
</dbReference>
<sequence length="160" mass="17480">MIDADKNSPTFNSYAGIEDLKAYAKVRNLTLSDSKSLESLLIVAMDFLESQKWQGKRSDSTQPLSFPRTGLFRDGVEIASDAIPHQVIQAQCRLALEAQENELQPTLGAEIISERIEGAIDLKYAEGTNTGAPNFAWLKGLLCGLMDSSEGLAINTFAVR</sequence>
<dbReference type="EMBL" id="SMAS01000001">
    <property type="protein sequence ID" value="TCT38673.1"/>
    <property type="molecule type" value="Genomic_DNA"/>
</dbReference>
<dbReference type="OrthoDB" id="6507212at2"/>
<comment type="caution">
    <text evidence="2">The sequence shown here is derived from an EMBL/GenBank/DDBJ whole genome shotgun (WGS) entry which is preliminary data.</text>
</comment>
<evidence type="ECO:0000259" key="1">
    <source>
        <dbReference type="Pfam" id="PF20557"/>
    </source>
</evidence>
<dbReference type="RefSeq" id="WP_036952447.1">
    <property type="nucleotide sequence ID" value="NZ_CABKTH010000022.1"/>
</dbReference>
<dbReference type="Proteomes" id="UP000295055">
    <property type="component" value="Unassembled WGS sequence"/>
</dbReference>
<dbReference type="Pfam" id="PF20557">
    <property type="entry name" value="DnaT_2"/>
    <property type="match status" value="1"/>
</dbReference>